<name>A0ABM5K104_DIAVI</name>
<dbReference type="Gene3D" id="2.60.40.770">
    <property type="match status" value="1"/>
</dbReference>
<evidence type="ECO:0000256" key="1">
    <source>
        <dbReference type="SAM" id="SignalP"/>
    </source>
</evidence>
<protein>
    <recommendedName>
        <fullName evidence="4">MD-2-related lipid-recognition domain-containing protein</fullName>
    </recommendedName>
</protein>
<keyword evidence="3" id="KW-1185">Reference proteome</keyword>
<evidence type="ECO:0000313" key="3">
    <source>
        <dbReference type="Proteomes" id="UP001652700"/>
    </source>
</evidence>
<evidence type="ECO:0008006" key="4">
    <source>
        <dbReference type="Google" id="ProtNLM"/>
    </source>
</evidence>
<proteinExistence type="predicted"/>
<feature type="signal peptide" evidence="1">
    <location>
        <begin position="1"/>
        <end position="18"/>
    </location>
</feature>
<dbReference type="SUPFAM" id="SSF81296">
    <property type="entry name" value="E set domains"/>
    <property type="match status" value="1"/>
</dbReference>
<sequence length="150" mass="17420">MKLECALLLSILFEMAKCAIDFVDCGSILEVIDVKFGDCTQTPCSVERYSEVSVEIKLRRKFPVPPLESVTASAEFVHRGITWNLWISPWDICTIWKCPLQDVKNYTYRGKISFESIRYLRPGEVLVKTFDTWEPYGEPIFCASWEIYFI</sequence>
<keyword evidence="1" id="KW-0732">Signal</keyword>
<dbReference type="GeneID" id="126882820"/>
<reference evidence="2" key="1">
    <citation type="submission" date="2025-05" db="UniProtKB">
        <authorList>
            <consortium name="EnsemblMetazoa"/>
        </authorList>
    </citation>
    <scope>IDENTIFICATION</scope>
</reference>
<dbReference type="EnsemblMetazoa" id="XM_050647913.1">
    <property type="protein sequence ID" value="XP_050503870.1"/>
    <property type="gene ID" value="LOC126882820"/>
</dbReference>
<accession>A0ABM5K104</accession>
<dbReference type="RefSeq" id="XP_050503870.1">
    <property type="nucleotide sequence ID" value="XM_050647913.1"/>
</dbReference>
<dbReference type="Proteomes" id="UP001652700">
    <property type="component" value="Unplaced"/>
</dbReference>
<evidence type="ECO:0000313" key="2">
    <source>
        <dbReference type="EnsemblMetazoa" id="XP_050503870.1"/>
    </source>
</evidence>
<organism evidence="2 3">
    <name type="scientific">Diabrotica virgifera virgifera</name>
    <name type="common">western corn rootworm</name>
    <dbReference type="NCBI Taxonomy" id="50390"/>
    <lineage>
        <taxon>Eukaryota</taxon>
        <taxon>Metazoa</taxon>
        <taxon>Ecdysozoa</taxon>
        <taxon>Arthropoda</taxon>
        <taxon>Hexapoda</taxon>
        <taxon>Insecta</taxon>
        <taxon>Pterygota</taxon>
        <taxon>Neoptera</taxon>
        <taxon>Endopterygota</taxon>
        <taxon>Coleoptera</taxon>
        <taxon>Polyphaga</taxon>
        <taxon>Cucujiformia</taxon>
        <taxon>Chrysomeloidea</taxon>
        <taxon>Chrysomelidae</taxon>
        <taxon>Galerucinae</taxon>
        <taxon>Diabroticina</taxon>
        <taxon>Diabroticites</taxon>
        <taxon>Diabrotica</taxon>
    </lineage>
</organism>
<dbReference type="InterPro" id="IPR014756">
    <property type="entry name" value="Ig_E-set"/>
</dbReference>
<feature type="chain" id="PRO_5045705312" description="MD-2-related lipid-recognition domain-containing protein" evidence="1">
    <location>
        <begin position="19"/>
        <end position="150"/>
    </location>
</feature>